<dbReference type="EMBL" id="MBFU01000011">
    <property type="protein sequence ID" value="PWA03583.1"/>
    <property type="molecule type" value="Genomic_DNA"/>
</dbReference>
<keyword evidence="3" id="KW-1185">Reference proteome</keyword>
<dbReference type="AlphaFoldDB" id="A0A2U1JF60"/>
<gene>
    <name evidence="2" type="ORF">BB558_000213</name>
</gene>
<dbReference type="PROSITE" id="PS50088">
    <property type="entry name" value="ANK_REPEAT"/>
    <property type="match status" value="1"/>
</dbReference>
<evidence type="ECO:0000313" key="3">
    <source>
        <dbReference type="Proteomes" id="UP000245591"/>
    </source>
</evidence>
<dbReference type="Gene3D" id="1.25.40.20">
    <property type="entry name" value="Ankyrin repeat-containing domain"/>
    <property type="match status" value="1"/>
</dbReference>
<dbReference type="InterPro" id="IPR002110">
    <property type="entry name" value="Ankyrin_rpt"/>
</dbReference>
<organism evidence="2 3">
    <name type="scientific">Smittium angustum</name>
    <dbReference type="NCBI Taxonomy" id="133377"/>
    <lineage>
        <taxon>Eukaryota</taxon>
        <taxon>Fungi</taxon>
        <taxon>Fungi incertae sedis</taxon>
        <taxon>Zoopagomycota</taxon>
        <taxon>Kickxellomycotina</taxon>
        <taxon>Harpellomycetes</taxon>
        <taxon>Harpellales</taxon>
        <taxon>Legeriomycetaceae</taxon>
        <taxon>Smittium</taxon>
    </lineage>
</organism>
<dbReference type="InterPro" id="IPR036770">
    <property type="entry name" value="Ankyrin_rpt-contain_sf"/>
</dbReference>
<feature type="repeat" description="ANK" evidence="1">
    <location>
        <begin position="137"/>
        <end position="169"/>
    </location>
</feature>
<proteinExistence type="predicted"/>
<sequence length="204" mass="22940">MSQDSLKPLSKTLPTKFFSGRKGRVSLPYFDSVYKRPGSDNSFDREIEIQFFRAIEGGENEKARNLITKNRSLTRATNKEVYYRYDPELEISAYRFLGAYIGPVTGVQLALLLGNDKLAIDLIDASFEQDLEVTFGNGNTSLHLAAFLEAVDVVKALLVRDVNTMRKNRKNLTSSDVTSNLEILNLLRVATVKRQQELLGKSLS</sequence>
<dbReference type="Proteomes" id="UP000245591">
    <property type="component" value="Unassembled WGS sequence"/>
</dbReference>
<protein>
    <submittedName>
        <fullName evidence="2">Uncharacterized protein</fullName>
    </submittedName>
</protein>
<dbReference type="Pfam" id="PF00023">
    <property type="entry name" value="Ank"/>
    <property type="match status" value="1"/>
</dbReference>
<comment type="caution">
    <text evidence="2">The sequence shown here is derived from an EMBL/GenBank/DDBJ whole genome shotgun (WGS) entry which is preliminary data.</text>
</comment>
<evidence type="ECO:0000313" key="2">
    <source>
        <dbReference type="EMBL" id="PWA03583.1"/>
    </source>
</evidence>
<keyword evidence="1" id="KW-0040">ANK repeat</keyword>
<name>A0A2U1JF60_SMIAN</name>
<dbReference type="SUPFAM" id="SSF48403">
    <property type="entry name" value="Ankyrin repeat"/>
    <property type="match status" value="1"/>
</dbReference>
<reference evidence="2 3" key="1">
    <citation type="journal article" date="2018" name="MBio">
        <title>Comparative Genomics Reveals the Core Gene Toolbox for the Fungus-Insect Symbiosis.</title>
        <authorList>
            <person name="Wang Y."/>
            <person name="Stata M."/>
            <person name="Wang W."/>
            <person name="Stajich J.E."/>
            <person name="White M.M."/>
            <person name="Moncalvo J.M."/>
        </authorList>
    </citation>
    <scope>NUCLEOTIDE SEQUENCE [LARGE SCALE GENOMIC DNA]</scope>
    <source>
        <strain evidence="2 3">AUS-126-30</strain>
    </source>
</reference>
<dbReference type="PROSITE" id="PS50297">
    <property type="entry name" value="ANK_REP_REGION"/>
    <property type="match status" value="1"/>
</dbReference>
<evidence type="ECO:0000256" key="1">
    <source>
        <dbReference type="PROSITE-ProRule" id="PRU00023"/>
    </source>
</evidence>
<accession>A0A2U1JF60</accession>